<dbReference type="InterPro" id="IPR020103">
    <property type="entry name" value="PsdUridine_synth_cat_dom_sf"/>
</dbReference>
<sequence length="299" mass="33099">MRTLQEMLESSIIVIDKPAGPSSHQVTSWVADILGTERTGHSGTLDPAVSGVLPIGTGYAVRALDVMNYLPKGYVCVMRFHSDVTPSSVDEMFGRFTGRIYQLPPVRSAVRRERRIREIYSLHLLESRDRLFLFTVTCQAGTYIRTLCRDIGEAMCAGAQMEELRRTSAGPFTEQDAVTLQRLEDAVFYWKNGDERMLRSLLHPYERLLSSFPSIVLKDSAVDSICHGADLTVKGVSGINGTIRRGATIALFTRQGEGVAIARALMSGDSALNSGSGVVCDTLRVFMRPGTYPRFRKKQ</sequence>
<evidence type="ECO:0000259" key="5">
    <source>
        <dbReference type="SMART" id="SM01136"/>
    </source>
</evidence>
<dbReference type="Pfam" id="PF01509">
    <property type="entry name" value="TruB_N"/>
    <property type="match status" value="1"/>
</dbReference>
<dbReference type="EC" id="5.4.99.25" evidence="3"/>
<comment type="catalytic activity">
    <reaction evidence="3">
        <text>uridine(55) in tRNA = pseudouridine(55) in tRNA</text>
        <dbReference type="Rhea" id="RHEA:42532"/>
        <dbReference type="Rhea" id="RHEA-COMP:10101"/>
        <dbReference type="Rhea" id="RHEA-COMP:10102"/>
        <dbReference type="ChEBI" id="CHEBI:65314"/>
        <dbReference type="ChEBI" id="CHEBI:65315"/>
        <dbReference type="EC" id="5.4.99.25"/>
    </reaction>
</comment>
<dbReference type="NCBIfam" id="TIGR00425">
    <property type="entry name" value="CBF5"/>
    <property type="match status" value="1"/>
</dbReference>
<comment type="function">
    <text evidence="3">Could be responsible for synthesis of pseudouridine from uracil-55 in the psi GC loop of transfer RNAs.</text>
</comment>
<dbReference type="Pfam" id="PF01472">
    <property type="entry name" value="PUA"/>
    <property type="match status" value="1"/>
</dbReference>
<dbReference type="InterPro" id="IPR002501">
    <property type="entry name" value="PsdUridine_synth_N"/>
</dbReference>
<dbReference type="Proteomes" id="UP000716004">
    <property type="component" value="Unassembled WGS sequence"/>
</dbReference>
<dbReference type="SMART" id="SM01136">
    <property type="entry name" value="DKCLD"/>
    <property type="match status" value="1"/>
</dbReference>
<dbReference type="GO" id="GO:0003723">
    <property type="term" value="F:RNA binding"/>
    <property type="evidence" value="ECO:0007669"/>
    <property type="project" value="InterPro"/>
</dbReference>
<protein>
    <recommendedName>
        <fullName evidence="3">Probable tRNA pseudouridine synthase B</fullName>
        <ecNumber evidence="3">5.4.99.25</ecNumber>
    </recommendedName>
    <alternativeName>
        <fullName evidence="3">tRNA pseudouridine(55) synthase</fullName>
        <shortName evidence="3">Psi55 synthase</shortName>
    </alternativeName>
    <alternativeName>
        <fullName evidence="3">tRNA pseudouridylate synthase</fullName>
    </alternativeName>
    <alternativeName>
        <fullName evidence="3">tRNA-uridine isomerase</fullName>
    </alternativeName>
</protein>
<dbReference type="InterPro" id="IPR004802">
    <property type="entry name" value="tRNA_PsdUridine_synth_B_fam"/>
</dbReference>
<dbReference type="Gene3D" id="2.30.130.10">
    <property type="entry name" value="PUA domain"/>
    <property type="match status" value="1"/>
</dbReference>
<dbReference type="SUPFAM" id="SSF55120">
    <property type="entry name" value="Pseudouridine synthase"/>
    <property type="match status" value="1"/>
</dbReference>
<dbReference type="InterPro" id="IPR012960">
    <property type="entry name" value="Dyskerin-like"/>
</dbReference>
<dbReference type="CDD" id="cd21148">
    <property type="entry name" value="PUA_Cbf5"/>
    <property type="match status" value="1"/>
</dbReference>
<name>A0A8J8CE71_9ARCH</name>
<evidence type="ECO:0000313" key="6">
    <source>
        <dbReference type="EMBL" id="MBX8631890.1"/>
    </source>
</evidence>
<comment type="similarity">
    <text evidence="3">Belongs to the pseudouridine synthase TruB family. Type 2 subfamily.</text>
</comment>
<dbReference type="GO" id="GO:1990481">
    <property type="term" value="P:mRNA pseudouridine synthesis"/>
    <property type="evidence" value="ECO:0007669"/>
    <property type="project" value="TreeGrafter"/>
</dbReference>
<dbReference type="GO" id="GO:0160148">
    <property type="term" value="F:tRNA pseudouridine(55) synthase activity"/>
    <property type="evidence" value="ECO:0007669"/>
    <property type="project" value="UniProtKB-EC"/>
</dbReference>
<dbReference type="PANTHER" id="PTHR23127">
    <property type="entry name" value="CENTROMERE/MICROTUBULE BINDING PROTEIN CBF5"/>
    <property type="match status" value="1"/>
</dbReference>
<dbReference type="Gene3D" id="3.30.2350.10">
    <property type="entry name" value="Pseudouridine synthase"/>
    <property type="match status" value="1"/>
</dbReference>
<organism evidence="6 7">
    <name type="scientific">Candidatus Sysuiplasma superficiale</name>
    <dbReference type="NCBI Taxonomy" id="2823368"/>
    <lineage>
        <taxon>Archaea</taxon>
        <taxon>Methanobacteriati</taxon>
        <taxon>Thermoplasmatota</taxon>
        <taxon>Thermoplasmata</taxon>
        <taxon>Candidatus Sysuiplasmatales</taxon>
        <taxon>Candidatus Sysuiplasmataceae</taxon>
        <taxon>Candidatus Sysuiplasma</taxon>
    </lineage>
</organism>
<keyword evidence="2 3" id="KW-0413">Isomerase</keyword>
<dbReference type="GO" id="GO:0031119">
    <property type="term" value="P:tRNA pseudouridine synthesis"/>
    <property type="evidence" value="ECO:0007669"/>
    <property type="project" value="UniProtKB-UniRule"/>
</dbReference>
<evidence type="ECO:0000313" key="7">
    <source>
        <dbReference type="Proteomes" id="UP000716004"/>
    </source>
</evidence>
<dbReference type="GO" id="GO:0031118">
    <property type="term" value="P:rRNA pseudouridine synthesis"/>
    <property type="evidence" value="ECO:0007669"/>
    <property type="project" value="TreeGrafter"/>
</dbReference>
<dbReference type="PANTHER" id="PTHR23127:SF0">
    <property type="entry name" value="H_ACA RIBONUCLEOPROTEIN COMPLEX SUBUNIT DKC1"/>
    <property type="match status" value="1"/>
</dbReference>
<dbReference type="SUPFAM" id="SSF88697">
    <property type="entry name" value="PUA domain-like"/>
    <property type="match status" value="1"/>
</dbReference>
<dbReference type="Pfam" id="PF16198">
    <property type="entry name" value="TruB_C_2"/>
    <property type="match status" value="1"/>
</dbReference>
<dbReference type="HAMAP" id="MF_01081">
    <property type="entry name" value="TruB_arch"/>
    <property type="match status" value="1"/>
</dbReference>
<dbReference type="InterPro" id="IPR032819">
    <property type="entry name" value="TruB_C"/>
</dbReference>
<feature type="active site" description="Nucleophile" evidence="3">
    <location>
        <position position="46"/>
    </location>
</feature>
<comment type="caution">
    <text evidence="6">The sequence shown here is derived from an EMBL/GenBank/DDBJ whole genome shotgun (WGS) entry which is preliminary data.</text>
</comment>
<keyword evidence="1 3" id="KW-0819">tRNA processing</keyword>
<evidence type="ECO:0000256" key="3">
    <source>
        <dbReference type="HAMAP-Rule" id="MF_01081"/>
    </source>
</evidence>
<evidence type="ECO:0000256" key="1">
    <source>
        <dbReference type="ARBA" id="ARBA00022694"/>
    </source>
</evidence>
<proteinExistence type="inferred from homology"/>
<evidence type="ECO:0000259" key="4">
    <source>
        <dbReference type="SMART" id="SM00359"/>
    </source>
</evidence>
<dbReference type="InterPro" id="IPR036974">
    <property type="entry name" value="PUA_sf"/>
</dbReference>
<dbReference type="InterPro" id="IPR002478">
    <property type="entry name" value="PUA"/>
</dbReference>
<dbReference type="SMART" id="SM00359">
    <property type="entry name" value="PUA"/>
    <property type="match status" value="1"/>
</dbReference>
<feature type="domain" description="PUA" evidence="4">
    <location>
        <begin position="213"/>
        <end position="287"/>
    </location>
</feature>
<reference evidence="6" key="1">
    <citation type="submission" date="2021-04" db="EMBL/GenBank/DDBJ databases">
        <title>Genomic insights into ecological role and evolution of a novel Thermoplasmata order Candidatus Sysuiplasmatales.</title>
        <authorList>
            <person name="Yuan Y."/>
        </authorList>
    </citation>
    <scope>NUCLEOTIDE SEQUENCE</scope>
    <source>
        <strain evidence="6">YP2-bin.285</strain>
    </source>
</reference>
<dbReference type="GO" id="GO:0000495">
    <property type="term" value="P:box H/ACA sno(s)RNA 3'-end processing"/>
    <property type="evidence" value="ECO:0007669"/>
    <property type="project" value="TreeGrafter"/>
</dbReference>
<feature type="domain" description="Dyskerin-like" evidence="5">
    <location>
        <begin position="1"/>
        <end position="27"/>
    </location>
</feature>
<dbReference type="EMBL" id="JAGVSJ010000010">
    <property type="protein sequence ID" value="MBX8631890.1"/>
    <property type="molecule type" value="Genomic_DNA"/>
</dbReference>
<dbReference type="AlphaFoldDB" id="A0A8J8CE71"/>
<dbReference type="PROSITE" id="PS50890">
    <property type="entry name" value="PUA"/>
    <property type="match status" value="1"/>
</dbReference>
<accession>A0A8J8CE71</accession>
<dbReference type="GO" id="GO:0031120">
    <property type="term" value="P:snRNA pseudouridine synthesis"/>
    <property type="evidence" value="ECO:0007669"/>
    <property type="project" value="TreeGrafter"/>
</dbReference>
<dbReference type="InterPro" id="IPR015947">
    <property type="entry name" value="PUA-like_sf"/>
</dbReference>
<dbReference type="InterPro" id="IPR026326">
    <property type="entry name" value="TruB_arch"/>
</dbReference>
<dbReference type="Pfam" id="PF08068">
    <property type="entry name" value="DKCLD"/>
    <property type="match status" value="1"/>
</dbReference>
<gene>
    <name evidence="3" type="primary">truB</name>
    <name evidence="6" type="ORF">J9259_05155</name>
</gene>
<evidence type="ECO:0000256" key="2">
    <source>
        <dbReference type="ARBA" id="ARBA00023235"/>
    </source>
</evidence>
<dbReference type="NCBIfam" id="NF003280">
    <property type="entry name" value="PRK04270.1"/>
    <property type="match status" value="1"/>
</dbReference>